<dbReference type="PANTHER" id="PTHR40447:SF1">
    <property type="entry name" value="ANAEROBIC SULFITE REDUCTASE SUBUNIT A"/>
    <property type="match status" value="1"/>
</dbReference>
<keyword evidence="6" id="KW-1185">Reference proteome</keyword>
<keyword evidence="2" id="KW-0408">Iron</keyword>
<gene>
    <name evidence="5" type="ORF">DES36_101113</name>
</gene>
<dbReference type="AlphaFoldDB" id="A0A366IFC1"/>
<feature type="domain" description="4Fe-4S ferredoxin-type" evidence="4">
    <location>
        <begin position="294"/>
        <end position="323"/>
    </location>
</feature>
<keyword evidence="3" id="KW-0411">Iron-sulfur</keyword>
<dbReference type="EMBL" id="QNRX01000001">
    <property type="protein sequence ID" value="RBP70061.1"/>
    <property type="molecule type" value="Genomic_DNA"/>
</dbReference>
<dbReference type="PROSITE" id="PS51379">
    <property type="entry name" value="4FE4S_FER_2"/>
    <property type="match status" value="2"/>
</dbReference>
<accession>A0A366IFC1</accession>
<name>A0A366IFC1_9FIRM</name>
<reference evidence="5 6" key="1">
    <citation type="submission" date="2018-06" db="EMBL/GenBank/DDBJ databases">
        <title>Genomic Encyclopedia of Type Strains, Phase IV (KMG-IV): sequencing the most valuable type-strain genomes for metagenomic binning, comparative biology and taxonomic classification.</title>
        <authorList>
            <person name="Goeker M."/>
        </authorList>
    </citation>
    <scope>NUCLEOTIDE SEQUENCE [LARGE SCALE GENOMIC DNA]</scope>
    <source>
        <strain evidence="5 6">DSM 22112</strain>
    </source>
</reference>
<dbReference type="SUPFAM" id="SSF46548">
    <property type="entry name" value="alpha-helical ferredoxin"/>
    <property type="match status" value="1"/>
</dbReference>
<dbReference type="InterPro" id="IPR009051">
    <property type="entry name" value="Helical_ferredxn"/>
</dbReference>
<feature type="domain" description="4Fe-4S ferredoxin-type" evidence="4">
    <location>
        <begin position="212"/>
        <end position="244"/>
    </location>
</feature>
<dbReference type="PROSITE" id="PS00198">
    <property type="entry name" value="4FE4S_FER_1"/>
    <property type="match status" value="2"/>
</dbReference>
<dbReference type="GO" id="GO:0046872">
    <property type="term" value="F:metal ion binding"/>
    <property type="evidence" value="ECO:0007669"/>
    <property type="project" value="UniProtKB-KW"/>
</dbReference>
<dbReference type="InterPro" id="IPR017900">
    <property type="entry name" value="4Fe4S_Fe_S_CS"/>
</dbReference>
<dbReference type="InterPro" id="IPR017896">
    <property type="entry name" value="4Fe4S_Fe-S-bd"/>
</dbReference>
<dbReference type="NCBIfam" id="TIGR02910">
    <property type="entry name" value="sulfite_red_A"/>
    <property type="match status" value="1"/>
</dbReference>
<dbReference type="Gene3D" id="1.10.1060.10">
    <property type="entry name" value="Alpha-helical ferredoxin"/>
    <property type="match status" value="1"/>
</dbReference>
<dbReference type="InterPro" id="IPR014259">
    <property type="entry name" value="Sulphite_reductase_A"/>
</dbReference>
<comment type="caution">
    <text evidence="5">The sequence shown here is derived from an EMBL/GenBank/DDBJ whole genome shotgun (WGS) entry which is preliminary data.</text>
</comment>
<evidence type="ECO:0000313" key="5">
    <source>
        <dbReference type="EMBL" id="RBP70061.1"/>
    </source>
</evidence>
<dbReference type="OrthoDB" id="9795302at2"/>
<dbReference type="Pfam" id="PF17179">
    <property type="entry name" value="Fer4_22"/>
    <property type="match status" value="1"/>
</dbReference>
<dbReference type="RefSeq" id="WP_113919274.1">
    <property type="nucleotide sequence ID" value="NZ_QNRX01000001.1"/>
</dbReference>
<evidence type="ECO:0000256" key="3">
    <source>
        <dbReference type="ARBA" id="ARBA00023014"/>
    </source>
</evidence>
<evidence type="ECO:0000256" key="1">
    <source>
        <dbReference type="ARBA" id="ARBA00022723"/>
    </source>
</evidence>
<evidence type="ECO:0000256" key="2">
    <source>
        <dbReference type="ARBA" id="ARBA00023004"/>
    </source>
</evidence>
<evidence type="ECO:0000313" key="6">
    <source>
        <dbReference type="Proteomes" id="UP000253490"/>
    </source>
</evidence>
<dbReference type="Proteomes" id="UP000253490">
    <property type="component" value="Unassembled WGS sequence"/>
</dbReference>
<organism evidence="5 6">
    <name type="scientific">Alkalibaculum bacchi</name>
    <dbReference type="NCBI Taxonomy" id="645887"/>
    <lineage>
        <taxon>Bacteria</taxon>
        <taxon>Bacillati</taxon>
        <taxon>Bacillota</taxon>
        <taxon>Clostridia</taxon>
        <taxon>Eubacteriales</taxon>
        <taxon>Eubacteriaceae</taxon>
        <taxon>Alkalibaculum</taxon>
    </lineage>
</organism>
<keyword evidence="1" id="KW-0479">Metal-binding</keyword>
<evidence type="ECO:0000259" key="4">
    <source>
        <dbReference type="PROSITE" id="PS51379"/>
    </source>
</evidence>
<dbReference type="GO" id="GO:0051536">
    <property type="term" value="F:iron-sulfur cluster binding"/>
    <property type="evidence" value="ECO:0007669"/>
    <property type="project" value="UniProtKB-KW"/>
</dbReference>
<proteinExistence type="predicted"/>
<protein>
    <submittedName>
        <fullName evidence="5">Anaerobic sulfite reductase subunit A</fullName>
    </submittedName>
</protein>
<dbReference type="PANTHER" id="PTHR40447">
    <property type="entry name" value="ANAEROBIC SULFITE REDUCTASE SUBUNIT A"/>
    <property type="match status" value="1"/>
</dbReference>
<sequence>MGYHLTLEKANDVFKQWSEENVIYAPKRFVGGGAFSDTDVIRYGEVQKVEEIELNEKSDFSFKEILIPLSETLFFFTEDEVKEADSPKKGAIVLLRSCDLHSVKRLDEIYLHNGPEDYYYKRLRDKVKFVLIGCESAFDSCFCVDMGTNESKDYDASLERKGDTVCIDNKNNDWEDLLSANSSCIEEVVPAHVTETMTRVSIPENITLDIFNSTMWDEYDSRCINCGRCNFSCPTCTCFTMQDIFYTDNGKVGERRRVQASCMVDGFTDVAGGGSYRKKNGQRMRFKVLHKVYDFKKRNGYHMCTGCGRCDDVCPEYISYSKILNKLEDAIQEVSK</sequence>